<dbReference type="InParanoid" id="A0A165SKF5"/>
<dbReference type="EMBL" id="KV425572">
    <property type="protein sequence ID" value="KZT25297.1"/>
    <property type="molecule type" value="Genomic_DNA"/>
</dbReference>
<accession>A0A165SKF5</accession>
<reference evidence="1 2" key="1">
    <citation type="journal article" date="2016" name="Mol. Biol. Evol.">
        <title>Comparative Genomics of Early-Diverging Mushroom-Forming Fungi Provides Insights into the Origins of Lignocellulose Decay Capabilities.</title>
        <authorList>
            <person name="Nagy L.G."/>
            <person name="Riley R."/>
            <person name="Tritt A."/>
            <person name="Adam C."/>
            <person name="Daum C."/>
            <person name="Floudas D."/>
            <person name="Sun H."/>
            <person name="Yadav J.S."/>
            <person name="Pangilinan J."/>
            <person name="Larsson K.H."/>
            <person name="Matsuura K."/>
            <person name="Barry K."/>
            <person name="Labutti K."/>
            <person name="Kuo R."/>
            <person name="Ohm R.A."/>
            <person name="Bhattacharya S.S."/>
            <person name="Shirouzu T."/>
            <person name="Yoshinaga Y."/>
            <person name="Martin F.M."/>
            <person name="Grigoriev I.V."/>
            <person name="Hibbett D.S."/>
        </authorList>
    </citation>
    <scope>NUCLEOTIDE SEQUENCE [LARGE SCALE GENOMIC DNA]</scope>
    <source>
        <strain evidence="1 2">HHB14362 ss-1</strain>
    </source>
</reference>
<dbReference type="AlphaFoldDB" id="A0A165SKF5"/>
<gene>
    <name evidence="1" type="ORF">NEOLEDRAFT_1133652</name>
</gene>
<organism evidence="1 2">
    <name type="scientific">Neolentinus lepideus HHB14362 ss-1</name>
    <dbReference type="NCBI Taxonomy" id="1314782"/>
    <lineage>
        <taxon>Eukaryota</taxon>
        <taxon>Fungi</taxon>
        <taxon>Dikarya</taxon>
        <taxon>Basidiomycota</taxon>
        <taxon>Agaricomycotina</taxon>
        <taxon>Agaricomycetes</taxon>
        <taxon>Gloeophyllales</taxon>
        <taxon>Gloeophyllaceae</taxon>
        <taxon>Neolentinus</taxon>
    </lineage>
</organism>
<evidence type="ECO:0000313" key="2">
    <source>
        <dbReference type="Proteomes" id="UP000076761"/>
    </source>
</evidence>
<sequence length="78" mass="8489">MKAPRWPFGPFGNSPVGTHLTAGGGQLWTLWGIFGGSTLSTRVDRGLSDVWLELIPILGALTLRGPITKHQQTTRCME</sequence>
<dbReference type="Proteomes" id="UP000076761">
    <property type="component" value="Unassembled WGS sequence"/>
</dbReference>
<keyword evidence="2" id="KW-1185">Reference proteome</keyword>
<proteinExistence type="predicted"/>
<evidence type="ECO:0000313" key="1">
    <source>
        <dbReference type="EMBL" id="KZT25297.1"/>
    </source>
</evidence>
<name>A0A165SKF5_9AGAM</name>
<protein>
    <submittedName>
        <fullName evidence="1">Uncharacterized protein</fullName>
    </submittedName>
</protein>